<keyword evidence="1" id="KW-0812">Transmembrane</keyword>
<accession>A0AAU7B1Y9</accession>
<dbReference type="AlphaFoldDB" id="A0AAU7B1Y9"/>
<sequence>MPIEKTKWPPVLAVLVLAPWFAEMSWGGYPLTDIPVILLFVGPLYGGAALLIREVARRTGRGWPTIVLLGAAFGVLQAGLVDQSLFNPAYDRYDFQHPVHVDGLDISLYYLLAFVAGHVVASIVAPIAVAECWSRRGSEPWLTRRSRSWVAGVYVLATVINHFGVKDEVGHGFQAEPVQMAAAAAAVAVLVVAALRWRPRPATDVRVPGPLVVAGLGFGAYLLYLPGENAAALVFGVFVLLLAVVVLGTWSRSRRWTADHTVALIAGSVLVGVVVPFWSEPYDDSVGAAQELAADVAAATVCLVIVVSTAYRRRSLRSGASAAPTRRALPRPG</sequence>
<feature type="transmembrane region" description="Helical" evidence="1">
    <location>
        <begin position="291"/>
        <end position="311"/>
    </location>
</feature>
<feature type="transmembrane region" description="Helical" evidence="1">
    <location>
        <begin position="106"/>
        <end position="129"/>
    </location>
</feature>
<keyword evidence="1" id="KW-0472">Membrane</keyword>
<feature type="transmembrane region" description="Helical" evidence="1">
    <location>
        <begin position="262"/>
        <end position="279"/>
    </location>
</feature>
<organism evidence="2">
    <name type="scientific">Paraconexibacter sp. AEG42_29</name>
    <dbReference type="NCBI Taxonomy" id="2997339"/>
    <lineage>
        <taxon>Bacteria</taxon>
        <taxon>Bacillati</taxon>
        <taxon>Actinomycetota</taxon>
        <taxon>Thermoleophilia</taxon>
        <taxon>Solirubrobacterales</taxon>
        <taxon>Paraconexibacteraceae</taxon>
        <taxon>Paraconexibacter</taxon>
    </lineage>
</organism>
<proteinExistence type="predicted"/>
<dbReference type="KEGG" id="parq:DSM112329_04838"/>
<reference evidence="2" key="1">
    <citation type="submission" date="2022-12" db="EMBL/GenBank/DDBJ databases">
        <title>Paraconexibacter alkalitolerans sp. nov. and Baekduia alba sp. nov., isolated from soil and emended description of the genera Paraconexibacter (Chun et al., 2020) and Baekduia (An et al., 2020).</title>
        <authorList>
            <person name="Vieira S."/>
            <person name="Huber K.J."/>
            <person name="Geppert A."/>
            <person name="Wolf J."/>
            <person name="Neumann-Schaal M."/>
            <person name="Muesken M."/>
            <person name="Overmann J."/>
        </authorList>
    </citation>
    <scope>NUCLEOTIDE SEQUENCE</scope>
    <source>
        <strain evidence="2">AEG42_29</strain>
    </source>
</reference>
<feature type="transmembrane region" description="Helical" evidence="1">
    <location>
        <begin position="177"/>
        <end position="195"/>
    </location>
</feature>
<name>A0AAU7B1Y9_9ACTN</name>
<evidence type="ECO:0000313" key="2">
    <source>
        <dbReference type="EMBL" id="XAY07944.1"/>
    </source>
</evidence>
<feature type="transmembrane region" description="Helical" evidence="1">
    <location>
        <begin position="230"/>
        <end position="250"/>
    </location>
</feature>
<keyword evidence="1" id="KW-1133">Transmembrane helix</keyword>
<feature type="transmembrane region" description="Helical" evidence="1">
    <location>
        <begin position="149"/>
        <end position="165"/>
    </location>
</feature>
<feature type="transmembrane region" description="Helical" evidence="1">
    <location>
        <begin position="207"/>
        <end position="224"/>
    </location>
</feature>
<dbReference type="RefSeq" id="WP_354699131.1">
    <property type="nucleotide sequence ID" value="NZ_CP114014.1"/>
</dbReference>
<feature type="transmembrane region" description="Helical" evidence="1">
    <location>
        <begin position="64"/>
        <end position="86"/>
    </location>
</feature>
<protein>
    <submittedName>
        <fullName evidence="2">Uncharacterized protein</fullName>
    </submittedName>
</protein>
<dbReference type="EMBL" id="CP114014">
    <property type="protein sequence ID" value="XAY07944.1"/>
    <property type="molecule type" value="Genomic_DNA"/>
</dbReference>
<evidence type="ECO:0000256" key="1">
    <source>
        <dbReference type="SAM" id="Phobius"/>
    </source>
</evidence>
<feature type="transmembrane region" description="Helical" evidence="1">
    <location>
        <begin position="34"/>
        <end position="52"/>
    </location>
</feature>
<gene>
    <name evidence="2" type="ORF">DSM112329_04838</name>
</gene>